<evidence type="ECO:0000313" key="2">
    <source>
        <dbReference type="Proteomes" id="UP000886501"/>
    </source>
</evidence>
<proteinExistence type="predicted"/>
<organism evidence="1 2">
    <name type="scientific">Thelephora ganbajun</name>
    <name type="common">Ganba fungus</name>
    <dbReference type="NCBI Taxonomy" id="370292"/>
    <lineage>
        <taxon>Eukaryota</taxon>
        <taxon>Fungi</taxon>
        <taxon>Dikarya</taxon>
        <taxon>Basidiomycota</taxon>
        <taxon>Agaricomycotina</taxon>
        <taxon>Agaricomycetes</taxon>
        <taxon>Thelephorales</taxon>
        <taxon>Thelephoraceae</taxon>
        <taxon>Thelephora</taxon>
    </lineage>
</organism>
<dbReference type="Proteomes" id="UP000886501">
    <property type="component" value="Unassembled WGS sequence"/>
</dbReference>
<sequence length="312" mass="35047">AQVDLFNAIFAQGGEIAKFTIGPYFVARSFLSFGYLFCQPKPAPELSQSLQAQQVPTQNMIQLLKIKATRAKVDDQHDAHQAAIKETVESMRVSEQEQEKERESLTEMINEWKKEVEGKWVSVQEEWSVKKDCLRHARDEWELKIKTIEDGTLARVESHLSIEEEAQRIFARKNQILSQIATPPANTDSDEDEKPVPISNNGSATSPRSWPRSRTTDESTDSETHADNRVIATDTNIDKGEGHDPISNYPRVLYVAQYSAALGVVLLSVAAAAVIWRVKPERTLDPSSTHSSFKVYGILSIIVSTTFISRFD</sequence>
<reference evidence="1" key="1">
    <citation type="submission" date="2019-10" db="EMBL/GenBank/DDBJ databases">
        <authorList>
            <consortium name="DOE Joint Genome Institute"/>
            <person name="Kuo A."/>
            <person name="Miyauchi S."/>
            <person name="Kiss E."/>
            <person name="Drula E."/>
            <person name="Kohler A."/>
            <person name="Sanchez-Garcia M."/>
            <person name="Andreopoulos B."/>
            <person name="Barry K.W."/>
            <person name="Bonito G."/>
            <person name="Buee M."/>
            <person name="Carver A."/>
            <person name="Chen C."/>
            <person name="Cichocki N."/>
            <person name="Clum A."/>
            <person name="Culley D."/>
            <person name="Crous P.W."/>
            <person name="Fauchery L."/>
            <person name="Girlanda M."/>
            <person name="Hayes R."/>
            <person name="Keri Z."/>
            <person name="Labutti K."/>
            <person name="Lipzen A."/>
            <person name="Lombard V."/>
            <person name="Magnuson J."/>
            <person name="Maillard F."/>
            <person name="Morin E."/>
            <person name="Murat C."/>
            <person name="Nolan M."/>
            <person name="Ohm R."/>
            <person name="Pangilinan J."/>
            <person name="Pereira M."/>
            <person name="Perotto S."/>
            <person name="Peter M."/>
            <person name="Riley R."/>
            <person name="Sitrit Y."/>
            <person name="Stielow B."/>
            <person name="Szollosi G."/>
            <person name="Zifcakova L."/>
            <person name="Stursova M."/>
            <person name="Spatafora J.W."/>
            <person name="Tedersoo L."/>
            <person name="Vaario L.-M."/>
            <person name="Yamada A."/>
            <person name="Yan M."/>
            <person name="Wang P."/>
            <person name="Xu J."/>
            <person name="Bruns T."/>
            <person name="Baldrian P."/>
            <person name="Vilgalys R."/>
            <person name="Henrissat B."/>
            <person name="Grigoriev I.V."/>
            <person name="Hibbett D."/>
            <person name="Nagy L.G."/>
            <person name="Martin F.M."/>
        </authorList>
    </citation>
    <scope>NUCLEOTIDE SEQUENCE</scope>
    <source>
        <strain evidence="1">P2</strain>
    </source>
</reference>
<accession>A0ACB6Z657</accession>
<keyword evidence="2" id="KW-1185">Reference proteome</keyword>
<name>A0ACB6Z657_THEGA</name>
<feature type="non-terminal residue" evidence="1">
    <location>
        <position position="1"/>
    </location>
</feature>
<protein>
    <submittedName>
        <fullName evidence="1">Uncharacterized protein</fullName>
    </submittedName>
</protein>
<reference evidence="1" key="2">
    <citation type="journal article" date="2020" name="Nat. Commun.">
        <title>Large-scale genome sequencing of mycorrhizal fungi provides insights into the early evolution of symbiotic traits.</title>
        <authorList>
            <person name="Miyauchi S."/>
            <person name="Kiss E."/>
            <person name="Kuo A."/>
            <person name="Drula E."/>
            <person name="Kohler A."/>
            <person name="Sanchez-Garcia M."/>
            <person name="Morin E."/>
            <person name="Andreopoulos B."/>
            <person name="Barry K.W."/>
            <person name="Bonito G."/>
            <person name="Buee M."/>
            <person name="Carver A."/>
            <person name="Chen C."/>
            <person name="Cichocki N."/>
            <person name="Clum A."/>
            <person name="Culley D."/>
            <person name="Crous P.W."/>
            <person name="Fauchery L."/>
            <person name="Girlanda M."/>
            <person name="Hayes R.D."/>
            <person name="Keri Z."/>
            <person name="LaButti K."/>
            <person name="Lipzen A."/>
            <person name="Lombard V."/>
            <person name="Magnuson J."/>
            <person name="Maillard F."/>
            <person name="Murat C."/>
            <person name="Nolan M."/>
            <person name="Ohm R.A."/>
            <person name="Pangilinan J."/>
            <person name="Pereira M.F."/>
            <person name="Perotto S."/>
            <person name="Peter M."/>
            <person name="Pfister S."/>
            <person name="Riley R."/>
            <person name="Sitrit Y."/>
            <person name="Stielow J.B."/>
            <person name="Szollosi G."/>
            <person name="Zifcakova L."/>
            <person name="Stursova M."/>
            <person name="Spatafora J.W."/>
            <person name="Tedersoo L."/>
            <person name="Vaario L.M."/>
            <person name="Yamada A."/>
            <person name="Yan M."/>
            <person name="Wang P."/>
            <person name="Xu J."/>
            <person name="Bruns T."/>
            <person name="Baldrian P."/>
            <person name="Vilgalys R."/>
            <person name="Dunand C."/>
            <person name="Henrissat B."/>
            <person name="Grigoriev I.V."/>
            <person name="Hibbett D."/>
            <person name="Nagy L.G."/>
            <person name="Martin F.M."/>
        </authorList>
    </citation>
    <scope>NUCLEOTIDE SEQUENCE</scope>
    <source>
        <strain evidence="1">P2</strain>
    </source>
</reference>
<dbReference type="EMBL" id="MU118115">
    <property type="protein sequence ID" value="KAF9644865.1"/>
    <property type="molecule type" value="Genomic_DNA"/>
</dbReference>
<gene>
    <name evidence="1" type="ORF">BDM02DRAFT_3131481</name>
</gene>
<evidence type="ECO:0000313" key="1">
    <source>
        <dbReference type="EMBL" id="KAF9644865.1"/>
    </source>
</evidence>
<comment type="caution">
    <text evidence="1">The sequence shown here is derived from an EMBL/GenBank/DDBJ whole genome shotgun (WGS) entry which is preliminary data.</text>
</comment>